<dbReference type="InterPro" id="IPR058923">
    <property type="entry name" value="RCC1-like_dom"/>
</dbReference>
<evidence type="ECO:0000256" key="4">
    <source>
        <dbReference type="ARBA" id="ARBA00022833"/>
    </source>
</evidence>
<dbReference type="Gene3D" id="2.130.10.30">
    <property type="entry name" value="Regulator of chromosome condensation 1/beta-lactamase-inhibitor protein II"/>
    <property type="match status" value="3"/>
</dbReference>
<feature type="compositionally biased region" description="Basic and acidic residues" evidence="7">
    <location>
        <begin position="832"/>
        <end position="843"/>
    </location>
</feature>
<feature type="compositionally biased region" description="Polar residues" evidence="7">
    <location>
        <begin position="797"/>
        <end position="823"/>
    </location>
</feature>
<dbReference type="Proteomes" id="UP001346149">
    <property type="component" value="Unassembled WGS sequence"/>
</dbReference>
<evidence type="ECO:0000256" key="7">
    <source>
        <dbReference type="SAM" id="MobiDB-lite"/>
    </source>
</evidence>
<dbReference type="AlphaFoldDB" id="A0AAN7LQY4"/>
<feature type="region of interest" description="Disordered" evidence="7">
    <location>
        <begin position="713"/>
        <end position="773"/>
    </location>
</feature>
<feature type="domain" description="FYVE-type" evidence="8">
    <location>
        <begin position="643"/>
        <end position="705"/>
    </location>
</feature>
<dbReference type="InterPro" id="IPR011011">
    <property type="entry name" value="Znf_FYVE_PHD"/>
</dbReference>
<dbReference type="InterPro" id="IPR051210">
    <property type="entry name" value="Ub_ligase/GEF_domain"/>
</dbReference>
<dbReference type="InterPro" id="IPR000306">
    <property type="entry name" value="Znf_FYVE"/>
</dbReference>
<dbReference type="InterPro" id="IPR027988">
    <property type="entry name" value="BRX_N"/>
</dbReference>
<dbReference type="InterPro" id="IPR011993">
    <property type="entry name" value="PH-like_dom_sf"/>
</dbReference>
<feature type="repeat" description="RCC1" evidence="6">
    <location>
        <begin position="483"/>
        <end position="534"/>
    </location>
</feature>
<dbReference type="SMART" id="SM00064">
    <property type="entry name" value="FYVE"/>
    <property type="match status" value="1"/>
</dbReference>
<dbReference type="PANTHER" id="PTHR22870">
    <property type="entry name" value="REGULATOR OF CHROMOSOME CONDENSATION"/>
    <property type="match status" value="1"/>
</dbReference>
<gene>
    <name evidence="10" type="ORF">SAY86_020723</name>
</gene>
<feature type="domain" description="BRX" evidence="9">
    <location>
        <begin position="970"/>
        <end position="1025"/>
    </location>
</feature>
<name>A0AAN7LQY4_TRANT</name>
<sequence>MADIPKNGLTAERDIEQAITAIKKGSCLLKYGRRGKPKFCPFHLSNDELSLIWHSGKEERKIKLCQVSRIIPGQRTAIFKRYPRPEKEYQSFSLICRDRSLDLICKDKEEAEVWLVGLKAVITLGNNRRWKNETVGDRVTVGNPVNHAGRNSPPVIPFDGGDHGIQTHFEIHSQTRLGKVFCDIISHTATKSNNIANLESSSLGLVSAEVADNCNGQKSASDTIRVSLSSALSSSSQGSCHEDFDALTDIFIWGEGIGDGILGGNEHRVGGSCNRKMDATLPKVLESNVVIDANNIACGYKHAILVNRQGESFSWGEGSGGKLGHGSEFNIFYPKLIDTLSGVGIELVACGEYHSCAVTVSGELYTWGDGDHNFGFLGHGSESSCWIPKRVDGWLEGLQVSYIACGPWHTAVVASSFQLFTFGDGSFGALGHGDRTSSNIPREVEALRGLHATRVACGAWHTVAIVEVTTSSSHEPIARQSWRNIYTWGDGEKYQLGHGDREPKLLPHCVIALVGEDICRVACGHSMTVALTSAGKVFTMGSTAYGQLGSPAADGKFPIRIEGEIARSIVEEITCGSYHVAALTSMSEVFTWGKGSNGQLGHGDCENKSMPTIVGFLKDKQVKTVVCGSNFTAVICLHKSISNMDHSMCSGCRNQFGFMKKRHNCYNCGLVFCNACSSRKSLKASLAPDTSKEYRVCGDCYHKLKKTADFSSTACKSKPRNCTAPSKSSDTSDKEGSSSKLQGHLSRSLSMEPTSPREGRRSTNGSKTERQQGCIFPLSNRNFQFGGLKPLKEPASPSMNTLHLSTTSSKMPSQPASPLSVKSSPPRISRVTNEDSKDSNDSVAHEIKTLRKQVEDLTSKSHHLEIELEKTTRKLKEVTTKASNEAQRRKTAKEVIKSLMAQLKEMVERFPEGQGAIEISTSASNDIPSNKHMISRESCLPRAVSPESGPDLKLVNVVASNGSNQQTDKREWIVQDEPGVYITLAALPYGGNELRKVRFSRLHFSHGQAEKWWAANEAKLYERHKIQLQSIQ</sequence>
<keyword evidence="3 5" id="KW-0863">Zinc-finger</keyword>
<dbReference type="GO" id="GO:0008270">
    <property type="term" value="F:zinc ion binding"/>
    <property type="evidence" value="ECO:0007669"/>
    <property type="project" value="UniProtKB-KW"/>
</dbReference>
<dbReference type="PANTHER" id="PTHR22870:SF358">
    <property type="entry name" value="REGULATOR OF CHROMOSOME CONDENSATION (RCC1) FAMILY WITH FYVE ZINC FINGER DOMAIN-CONTAINING PROTEIN"/>
    <property type="match status" value="1"/>
</dbReference>
<dbReference type="FunFam" id="2.130.10.30:FF:000028">
    <property type="entry name" value="PH, RCC1 and FYVE domains-containing protein 1"/>
    <property type="match status" value="1"/>
</dbReference>
<evidence type="ECO:0000259" key="8">
    <source>
        <dbReference type="PROSITE" id="PS50178"/>
    </source>
</evidence>
<evidence type="ECO:0000256" key="3">
    <source>
        <dbReference type="ARBA" id="ARBA00022771"/>
    </source>
</evidence>
<dbReference type="Pfam" id="PF13713">
    <property type="entry name" value="BRX_N"/>
    <property type="match status" value="1"/>
</dbReference>
<dbReference type="SUPFAM" id="SSF57903">
    <property type="entry name" value="FYVE/PHD zinc finger"/>
    <property type="match status" value="1"/>
</dbReference>
<feature type="repeat" description="RCC1" evidence="6">
    <location>
        <begin position="587"/>
        <end position="638"/>
    </location>
</feature>
<evidence type="ECO:0000256" key="1">
    <source>
        <dbReference type="ARBA" id="ARBA00022723"/>
    </source>
</evidence>
<feature type="repeat" description="RCC1" evidence="6">
    <location>
        <begin position="362"/>
        <end position="416"/>
    </location>
</feature>
<keyword evidence="4" id="KW-0862">Zinc</keyword>
<dbReference type="PROSITE" id="PS50012">
    <property type="entry name" value="RCC1_3"/>
    <property type="match status" value="6"/>
</dbReference>
<dbReference type="Pfam" id="PF01363">
    <property type="entry name" value="FYVE"/>
    <property type="match status" value="1"/>
</dbReference>
<dbReference type="Gene3D" id="1.20.5.1160">
    <property type="entry name" value="Vasodilator-stimulated phosphoprotein"/>
    <property type="match status" value="1"/>
</dbReference>
<accession>A0AAN7LQY4</accession>
<protein>
    <submittedName>
        <fullName evidence="10">Uncharacterized protein</fullName>
    </submittedName>
</protein>
<comment type="caution">
    <text evidence="10">The sequence shown here is derived from an EMBL/GenBank/DDBJ whole genome shotgun (WGS) entry which is preliminary data.</text>
</comment>
<organism evidence="10 11">
    <name type="scientific">Trapa natans</name>
    <name type="common">Water chestnut</name>
    <dbReference type="NCBI Taxonomy" id="22666"/>
    <lineage>
        <taxon>Eukaryota</taxon>
        <taxon>Viridiplantae</taxon>
        <taxon>Streptophyta</taxon>
        <taxon>Embryophyta</taxon>
        <taxon>Tracheophyta</taxon>
        <taxon>Spermatophyta</taxon>
        <taxon>Magnoliopsida</taxon>
        <taxon>eudicotyledons</taxon>
        <taxon>Gunneridae</taxon>
        <taxon>Pentapetalae</taxon>
        <taxon>rosids</taxon>
        <taxon>malvids</taxon>
        <taxon>Myrtales</taxon>
        <taxon>Lythraceae</taxon>
        <taxon>Trapa</taxon>
    </lineage>
</organism>
<feature type="repeat" description="RCC1" evidence="6">
    <location>
        <begin position="310"/>
        <end position="361"/>
    </location>
</feature>
<evidence type="ECO:0000256" key="5">
    <source>
        <dbReference type="PROSITE-ProRule" id="PRU00091"/>
    </source>
</evidence>
<evidence type="ECO:0000256" key="6">
    <source>
        <dbReference type="PROSITE-ProRule" id="PRU00235"/>
    </source>
</evidence>
<dbReference type="PROSITE" id="PS00626">
    <property type="entry name" value="RCC1_2"/>
    <property type="match status" value="3"/>
</dbReference>
<reference evidence="10 11" key="1">
    <citation type="journal article" date="2023" name="Hortic Res">
        <title>Pangenome of water caltrop reveals structural variations and asymmetric subgenome divergence after allopolyploidization.</title>
        <authorList>
            <person name="Zhang X."/>
            <person name="Chen Y."/>
            <person name="Wang L."/>
            <person name="Yuan Y."/>
            <person name="Fang M."/>
            <person name="Shi L."/>
            <person name="Lu R."/>
            <person name="Comes H.P."/>
            <person name="Ma Y."/>
            <person name="Chen Y."/>
            <person name="Huang G."/>
            <person name="Zhou Y."/>
            <person name="Zheng Z."/>
            <person name="Qiu Y."/>
        </authorList>
    </citation>
    <scope>NUCLEOTIDE SEQUENCE [LARGE SCALE GENOMIC DNA]</scope>
    <source>
        <strain evidence="10">F231</strain>
    </source>
</reference>
<dbReference type="InterPro" id="IPR000408">
    <property type="entry name" value="Reg_chr_condens"/>
</dbReference>
<dbReference type="PROSITE" id="PS51514">
    <property type="entry name" value="BRX"/>
    <property type="match status" value="1"/>
</dbReference>
<evidence type="ECO:0000313" key="10">
    <source>
        <dbReference type="EMBL" id="KAK4789404.1"/>
    </source>
</evidence>
<dbReference type="InterPro" id="IPR013083">
    <property type="entry name" value="Znf_RING/FYVE/PHD"/>
</dbReference>
<keyword evidence="11" id="KW-1185">Reference proteome</keyword>
<feature type="repeat" description="RCC1" evidence="6">
    <location>
        <begin position="535"/>
        <end position="586"/>
    </location>
</feature>
<dbReference type="Gene3D" id="3.30.40.10">
    <property type="entry name" value="Zinc/RING finger domain, C3HC4 (zinc finger)"/>
    <property type="match status" value="1"/>
</dbReference>
<dbReference type="SUPFAM" id="SSF50729">
    <property type="entry name" value="PH domain-like"/>
    <property type="match status" value="1"/>
</dbReference>
<dbReference type="Gene3D" id="2.30.29.30">
    <property type="entry name" value="Pleckstrin-homology domain (PH domain)/Phosphotyrosine-binding domain (PTB)"/>
    <property type="match status" value="1"/>
</dbReference>
<dbReference type="InterPro" id="IPR009091">
    <property type="entry name" value="RCC1/BLIP-II"/>
</dbReference>
<dbReference type="InterPro" id="IPR017455">
    <property type="entry name" value="Znf_FYVE-rel"/>
</dbReference>
<dbReference type="Pfam" id="PF25390">
    <property type="entry name" value="WD40_RLD"/>
    <property type="match status" value="1"/>
</dbReference>
<evidence type="ECO:0000313" key="11">
    <source>
        <dbReference type="Proteomes" id="UP001346149"/>
    </source>
</evidence>
<keyword evidence="1" id="KW-0479">Metal-binding</keyword>
<evidence type="ECO:0000259" key="9">
    <source>
        <dbReference type="PROSITE" id="PS51514"/>
    </source>
</evidence>
<proteinExistence type="predicted"/>
<feature type="repeat" description="RCC1" evidence="6">
    <location>
        <begin position="417"/>
        <end position="468"/>
    </location>
</feature>
<dbReference type="EMBL" id="JAXQNO010000011">
    <property type="protein sequence ID" value="KAK4789404.1"/>
    <property type="molecule type" value="Genomic_DNA"/>
</dbReference>
<keyword evidence="2" id="KW-0677">Repeat</keyword>
<dbReference type="Pfam" id="PF08381">
    <property type="entry name" value="BRX"/>
    <property type="match status" value="1"/>
</dbReference>
<feature type="region of interest" description="Disordered" evidence="7">
    <location>
        <begin position="785"/>
        <end position="843"/>
    </location>
</feature>
<dbReference type="CDD" id="cd13365">
    <property type="entry name" value="PH_PLC_plant-like"/>
    <property type="match status" value="1"/>
</dbReference>
<dbReference type="SUPFAM" id="SSF50985">
    <property type="entry name" value="RCC1/BLIP-II"/>
    <property type="match status" value="1"/>
</dbReference>
<dbReference type="PRINTS" id="PR00633">
    <property type="entry name" value="RCCNDNSATION"/>
</dbReference>
<dbReference type="PROSITE" id="PS50178">
    <property type="entry name" value="ZF_FYVE"/>
    <property type="match status" value="1"/>
</dbReference>
<dbReference type="CDD" id="cd00065">
    <property type="entry name" value="FYVE_like_SF"/>
    <property type="match status" value="1"/>
</dbReference>
<evidence type="ECO:0000256" key="2">
    <source>
        <dbReference type="ARBA" id="ARBA00022737"/>
    </source>
</evidence>
<dbReference type="InterPro" id="IPR013591">
    <property type="entry name" value="Brevis_radix_dom"/>
</dbReference>